<dbReference type="Proteomes" id="UP000285523">
    <property type="component" value="Unassembled WGS sequence"/>
</dbReference>
<evidence type="ECO:0000313" key="4">
    <source>
        <dbReference type="Proteomes" id="UP000285523"/>
    </source>
</evidence>
<proteinExistence type="predicted"/>
<keyword evidence="2" id="KW-0472">Membrane</keyword>
<gene>
    <name evidence="3" type="ORF">D4Q52_00230</name>
</gene>
<feature type="transmembrane region" description="Helical" evidence="2">
    <location>
        <begin position="111"/>
        <end position="130"/>
    </location>
</feature>
<feature type="region of interest" description="Disordered" evidence="1">
    <location>
        <begin position="1"/>
        <end position="21"/>
    </location>
</feature>
<dbReference type="EMBL" id="QYYD01000001">
    <property type="protein sequence ID" value="RJF78638.1"/>
    <property type="molecule type" value="Genomic_DNA"/>
</dbReference>
<dbReference type="InterPro" id="IPR046161">
    <property type="entry name" value="DUF6163"/>
</dbReference>
<dbReference type="AlphaFoldDB" id="A0A418VQL7"/>
<evidence type="ECO:0000256" key="1">
    <source>
        <dbReference type="SAM" id="MobiDB-lite"/>
    </source>
</evidence>
<evidence type="ECO:0000256" key="2">
    <source>
        <dbReference type="SAM" id="Phobius"/>
    </source>
</evidence>
<dbReference type="RefSeq" id="WP_119854539.1">
    <property type="nucleotide sequence ID" value="NZ_QYYD01000001.1"/>
</dbReference>
<dbReference type="OrthoDB" id="7843623at2"/>
<feature type="transmembrane region" description="Helical" evidence="2">
    <location>
        <begin position="84"/>
        <end position="104"/>
    </location>
</feature>
<name>A0A418VQL7_RHOPL</name>
<evidence type="ECO:0000313" key="3">
    <source>
        <dbReference type="EMBL" id="RJF78638.1"/>
    </source>
</evidence>
<feature type="transmembrane region" description="Helical" evidence="2">
    <location>
        <begin position="136"/>
        <end position="156"/>
    </location>
</feature>
<keyword evidence="2" id="KW-1133">Transmembrane helix</keyword>
<reference evidence="3 4" key="1">
    <citation type="submission" date="2018-09" db="EMBL/GenBank/DDBJ databases">
        <title>Draft genome sequence of Rhodopseudomonas palustris 2.1.18.</title>
        <authorList>
            <person name="Robertson S.L."/>
            <person name="Meyer T.E."/>
            <person name="Kyndt J.A."/>
        </authorList>
    </citation>
    <scope>NUCLEOTIDE SEQUENCE [LARGE SCALE GENOMIC DNA]</scope>
    <source>
        <strain evidence="3 4">2.1.18</strain>
    </source>
</reference>
<dbReference type="Pfam" id="PF19660">
    <property type="entry name" value="DUF6163"/>
    <property type="match status" value="1"/>
</dbReference>
<accession>A0A418VQL7</accession>
<feature type="transmembrane region" description="Helical" evidence="2">
    <location>
        <begin position="44"/>
        <end position="64"/>
    </location>
</feature>
<sequence>MTEIQPTTREPIPRDTIPRDPSIGVAAIAPERDERHENDWTQRLVLFLRVMAVISICKGLYHWAQITGFVGGEDDVFEVQSMAWQTATVYFAVIELVAAIGLWLATPWGAVVWLTTVVSMAVIELMFPAIYGGSLLIVSIEALLLAAYLGLAWMAARERPP</sequence>
<protein>
    <recommendedName>
        <fullName evidence="5">DoxX family protein</fullName>
    </recommendedName>
</protein>
<comment type="caution">
    <text evidence="3">The sequence shown here is derived from an EMBL/GenBank/DDBJ whole genome shotgun (WGS) entry which is preliminary data.</text>
</comment>
<organism evidence="3 4">
    <name type="scientific">Rhodopseudomonas palustris</name>
    <dbReference type="NCBI Taxonomy" id="1076"/>
    <lineage>
        <taxon>Bacteria</taxon>
        <taxon>Pseudomonadati</taxon>
        <taxon>Pseudomonadota</taxon>
        <taxon>Alphaproteobacteria</taxon>
        <taxon>Hyphomicrobiales</taxon>
        <taxon>Nitrobacteraceae</taxon>
        <taxon>Rhodopseudomonas</taxon>
    </lineage>
</organism>
<keyword evidence="2" id="KW-0812">Transmembrane</keyword>
<evidence type="ECO:0008006" key="5">
    <source>
        <dbReference type="Google" id="ProtNLM"/>
    </source>
</evidence>